<keyword evidence="3" id="KW-1185">Reference proteome</keyword>
<evidence type="ECO:0000313" key="2">
    <source>
        <dbReference type="EMBL" id="KAF2836440.1"/>
    </source>
</evidence>
<feature type="region of interest" description="Disordered" evidence="1">
    <location>
        <begin position="79"/>
        <end position="260"/>
    </location>
</feature>
<reference evidence="2" key="1">
    <citation type="journal article" date="2020" name="Stud. Mycol.">
        <title>101 Dothideomycetes genomes: a test case for predicting lifestyles and emergence of pathogens.</title>
        <authorList>
            <person name="Haridas S."/>
            <person name="Albert R."/>
            <person name="Binder M."/>
            <person name="Bloem J."/>
            <person name="Labutti K."/>
            <person name="Salamov A."/>
            <person name="Andreopoulos B."/>
            <person name="Baker S."/>
            <person name="Barry K."/>
            <person name="Bills G."/>
            <person name="Bluhm B."/>
            <person name="Cannon C."/>
            <person name="Castanera R."/>
            <person name="Culley D."/>
            <person name="Daum C."/>
            <person name="Ezra D."/>
            <person name="Gonzalez J."/>
            <person name="Henrissat B."/>
            <person name="Kuo A."/>
            <person name="Liang C."/>
            <person name="Lipzen A."/>
            <person name="Lutzoni F."/>
            <person name="Magnuson J."/>
            <person name="Mondo S."/>
            <person name="Nolan M."/>
            <person name="Ohm R."/>
            <person name="Pangilinan J."/>
            <person name="Park H.-J."/>
            <person name="Ramirez L."/>
            <person name="Alfaro M."/>
            <person name="Sun H."/>
            <person name="Tritt A."/>
            <person name="Yoshinaga Y."/>
            <person name="Zwiers L.-H."/>
            <person name="Turgeon B."/>
            <person name="Goodwin S."/>
            <person name="Spatafora J."/>
            <person name="Crous P."/>
            <person name="Grigoriev I."/>
        </authorList>
    </citation>
    <scope>NUCLEOTIDE SEQUENCE</scope>
    <source>
        <strain evidence="2">CBS 101060</strain>
    </source>
</reference>
<name>A0A9P4S5U2_9PEZI</name>
<feature type="compositionally biased region" description="Basic and acidic residues" evidence="1">
    <location>
        <begin position="352"/>
        <end position="361"/>
    </location>
</feature>
<feature type="region of interest" description="Disordered" evidence="1">
    <location>
        <begin position="1"/>
        <end position="27"/>
    </location>
</feature>
<comment type="caution">
    <text evidence="2">The sequence shown here is derived from an EMBL/GenBank/DDBJ whole genome shotgun (WGS) entry which is preliminary data.</text>
</comment>
<feature type="compositionally biased region" description="Polar residues" evidence="1">
    <location>
        <begin position="247"/>
        <end position="258"/>
    </location>
</feature>
<feature type="compositionally biased region" description="Polar residues" evidence="1">
    <location>
        <begin position="338"/>
        <end position="351"/>
    </location>
</feature>
<feature type="compositionally biased region" description="Basic and acidic residues" evidence="1">
    <location>
        <begin position="231"/>
        <end position="244"/>
    </location>
</feature>
<proteinExistence type="predicted"/>
<feature type="region of interest" description="Disordered" evidence="1">
    <location>
        <begin position="411"/>
        <end position="436"/>
    </location>
</feature>
<dbReference type="Proteomes" id="UP000799429">
    <property type="component" value="Unassembled WGS sequence"/>
</dbReference>
<dbReference type="AlphaFoldDB" id="A0A9P4S5U2"/>
<feature type="compositionally biased region" description="Basic residues" evidence="1">
    <location>
        <begin position="95"/>
        <end position="109"/>
    </location>
</feature>
<evidence type="ECO:0000256" key="1">
    <source>
        <dbReference type="SAM" id="MobiDB-lite"/>
    </source>
</evidence>
<feature type="region of interest" description="Disordered" evidence="1">
    <location>
        <begin position="337"/>
        <end position="370"/>
    </location>
</feature>
<protein>
    <submittedName>
        <fullName evidence="2">Uncharacterized protein</fullName>
    </submittedName>
</protein>
<feature type="compositionally biased region" description="Basic and acidic residues" evidence="1">
    <location>
        <begin position="411"/>
        <end position="421"/>
    </location>
</feature>
<feature type="compositionally biased region" description="Acidic residues" evidence="1">
    <location>
        <begin position="9"/>
        <end position="21"/>
    </location>
</feature>
<gene>
    <name evidence="2" type="ORF">M501DRAFT_996616</name>
</gene>
<accession>A0A9P4S5U2</accession>
<feature type="compositionally biased region" description="Low complexity" evidence="1">
    <location>
        <begin position="289"/>
        <end position="309"/>
    </location>
</feature>
<evidence type="ECO:0000313" key="3">
    <source>
        <dbReference type="Proteomes" id="UP000799429"/>
    </source>
</evidence>
<feature type="region of interest" description="Disordered" evidence="1">
    <location>
        <begin position="285"/>
        <end position="309"/>
    </location>
</feature>
<sequence>MERGRWESVDGEWVDEEEDVRGDEKVEMRDMLATGKSYEELVTEYQEASGRHPDQRVEEGEEVGMVPQPLFWQRDSMLSGQLADDEGRKDNGMKGGKKRSFSGGFRKHEKPSAMSMPLKLMLTSGNGRYSPDASFDGKAATSVKSPTRSVRFRDRSTSRKSSKSSKSSKEKKKRTPLMPPLTLHLPKKLVGAAKPAKPVHKDDKTSQKSVSLPRLKHASLGPRLRKTPTIEGRDWSERGYDPRLHPSTMNSNTPTTLSVPPLLSNEPVVFSGLIDRASKIRPVNVKTDSASSGTPSSSFSPVTPVSPRSNRSSLLAQVVEKAWSTSVLGHRRHDRNVSVKSNLSTSINQGSKVEEKMEENRRKRASSLKSMRPAFLSRKLEGRRELERERRREELKKSIRFVGQIDPHARASYVRDEEHGLKAPSSPRSLKSKGWI</sequence>
<organism evidence="2 3">
    <name type="scientific">Patellaria atrata CBS 101060</name>
    <dbReference type="NCBI Taxonomy" id="1346257"/>
    <lineage>
        <taxon>Eukaryota</taxon>
        <taxon>Fungi</taxon>
        <taxon>Dikarya</taxon>
        <taxon>Ascomycota</taxon>
        <taxon>Pezizomycotina</taxon>
        <taxon>Dothideomycetes</taxon>
        <taxon>Dothideomycetes incertae sedis</taxon>
        <taxon>Patellariales</taxon>
        <taxon>Patellariaceae</taxon>
        <taxon>Patellaria</taxon>
    </lineage>
</organism>
<dbReference type="EMBL" id="MU006103">
    <property type="protein sequence ID" value="KAF2836440.1"/>
    <property type="molecule type" value="Genomic_DNA"/>
</dbReference>